<dbReference type="InterPro" id="IPR013549">
    <property type="entry name" value="DUF1731"/>
</dbReference>
<dbReference type="Proteomes" id="UP000641514">
    <property type="component" value="Unassembled WGS sequence"/>
</dbReference>
<comment type="similarity">
    <text evidence="1">Belongs to the NAD(P)-dependent epimerase/dehydratase family. SDR39U1 subfamily.</text>
</comment>
<protein>
    <submittedName>
        <fullName evidence="4">Nucleoside-diphosphate sugar epimerase</fullName>
    </submittedName>
</protein>
<evidence type="ECO:0000313" key="5">
    <source>
        <dbReference type="Proteomes" id="UP000641514"/>
    </source>
</evidence>
<dbReference type="InterPro" id="IPR010099">
    <property type="entry name" value="SDR39U1"/>
</dbReference>
<dbReference type="Pfam" id="PF01370">
    <property type="entry name" value="Epimerase"/>
    <property type="match status" value="1"/>
</dbReference>
<comment type="caution">
    <text evidence="4">The sequence shown here is derived from an EMBL/GenBank/DDBJ whole genome shotgun (WGS) entry which is preliminary data.</text>
</comment>
<gene>
    <name evidence="4" type="ORF">GCM10011410_07720</name>
</gene>
<dbReference type="InterPro" id="IPR036291">
    <property type="entry name" value="NAD(P)-bd_dom_sf"/>
</dbReference>
<dbReference type="Gene3D" id="3.30.530.20">
    <property type="match status" value="1"/>
</dbReference>
<feature type="domain" description="NAD-dependent epimerase/dehydratase" evidence="2">
    <location>
        <begin position="152"/>
        <end position="359"/>
    </location>
</feature>
<dbReference type="RefSeq" id="WP_188670818.1">
    <property type="nucleotide sequence ID" value="NZ_BMJH01000001.1"/>
</dbReference>
<evidence type="ECO:0000256" key="1">
    <source>
        <dbReference type="ARBA" id="ARBA00009353"/>
    </source>
</evidence>
<dbReference type="PANTHER" id="PTHR11092:SF0">
    <property type="entry name" value="EPIMERASE FAMILY PROTEIN SDR39U1"/>
    <property type="match status" value="1"/>
</dbReference>
<dbReference type="CDD" id="cd05242">
    <property type="entry name" value="SDR_a8"/>
    <property type="match status" value="1"/>
</dbReference>
<organism evidence="4 5">
    <name type="scientific">Hoyosella rhizosphaerae</name>
    <dbReference type="NCBI Taxonomy" id="1755582"/>
    <lineage>
        <taxon>Bacteria</taxon>
        <taxon>Bacillati</taxon>
        <taxon>Actinomycetota</taxon>
        <taxon>Actinomycetes</taxon>
        <taxon>Mycobacteriales</taxon>
        <taxon>Hoyosellaceae</taxon>
        <taxon>Hoyosella</taxon>
    </lineage>
</organism>
<dbReference type="EMBL" id="BMJH01000001">
    <property type="protein sequence ID" value="GGC57652.1"/>
    <property type="molecule type" value="Genomic_DNA"/>
</dbReference>
<reference evidence="4" key="1">
    <citation type="journal article" date="2014" name="Int. J. Syst. Evol. Microbiol.">
        <title>Complete genome sequence of Corynebacterium casei LMG S-19264T (=DSM 44701T), isolated from a smear-ripened cheese.</title>
        <authorList>
            <consortium name="US DOE Joint Genome Institute (JGI-PGF)"/>
            <person name="Walter F."/>
            <person name="Albersmeier A."/>
            <person name="Kalinowski J."/>
            <person name="Ruckert C."/>
        </authorList>
    </citation>
    <scope>NUCLEOTIDE SEQUENCE</scope>
    <source>
        <strain evidence="4">CGMCC 1.15478</strain>
    </source>
</reference>
<dbReference type="CDD" id="cd07820">
    <property type="entry name" value="SRPBCC_3"/>
    <property type="match status" value="1"/>
</dbReference>
<evidence type="ECO:0000259" key="3">
    <source>
        <dbReference type="Pfam" id="PF08338"/>
    </source>
</evidence>
<dbReference type="Gene3D" id="3.40.50.720">
    <property type="entry name" value="NAD(P)-binding Rossmann-like Domain"/>
    <property type="match status" value="1"/>
</dbReference>
<dbReference type="InterPro" id="IPR001509">
    <property type="entry name" value="Epimerase_deHydtase"/>
</dbReference>
<proteinExistence type="inferred from homology"/>
<keyword evidence="5" id="KW-1185">Reference proteome</keyword>
<dbReference type="SUPFAM" id="SSF55961">
    <property type="entry name" value="Bet v1-like"/>
    <property type="match status" value="1"/>
</dbReference>
<name>A0A916U244_9ACTN</name>
<dbReference type="SUPFAM" id="SSF51735">
    <property type="entry name" value="NAD(P)-binding Rossmann-fold domains"/>
    <property type="match status" value="1"/>
</dbReference>
<dbReference type="InterPro" id="IPR023393">
    <property type="entry name" value="START-like_dom_sf"/>
</dbReference>
<evidence type="ECO:0000259" key="2">
    <source>
        <dbReference type="Pfam" id="PF01370"/>
    </source>
</evidence>
<accession>A0A916U244</accession>
<dbReference type="NCBIfam" id="TIGR01777">
    <property type="entry name" value="yfcH"/>
    <property type="match status" value="1"/>
</dbReference>
<reference evidence="4" key="2">
    <citation type="submission" date="2020-09" db="EMBL/GenBank/DDBJ databases">
        <authorList>
            <person name="Sun Q."/>
            <person name="Zhou Y."/>
        </authorList>
    </citation>
    <scope>NUCLEOTIDE SEQUENCE</scope>
    <source>
        <strain evidence="4">CGMCC 1.15478</strain>
    </source>
</reference>
<dbReference type="Pfam" id="PF08338">
    <property type="entry name" value="DUF1731"/>
    <property type="match status" value="1"/>
</dbReference>
<dbReference type="AlphaFoldDB" id="A0A916U244"/>
<feature type="domain" description="DUF1731" evidence="3">
    <location>
        <begin position="395"/>
        <end position="442"/>
    </location>
</feature>
<sequence>MGIEYTTFVDDDIDSVFAWHGRPGAFRRLVPPWQPMKLVSEASSLSDGTAVLGLPGGLRWIAKHDPEAYDPPYRFADELSRDGAASIPANLAVSWRHTHTFSSAGTGLTKIVDRVETTVPEFALRSTFQYRERQLHDDFARHREYPGVTRTIAITGASGLVGTALSAFLSTGGHRVIRLVRGESNGPDERTWDPQNPSKDLFDDVDAVIHLAGSSIAGRFTEEHKQKILDSRIGPTRLLATCAAQASNGPEVFVSASAVGFYGSDRGDEVLNEDASPGDGFLADVVAQWEDATQPARESGLRVVNVRTGIVQSPNGGTLQMLRPLFSAGLGGKLGSGRQWLSWIDLDDLVDIYHRAVLNTTISGPVNAVAPLPVRNIEYTKALGAVLRRPTILPVPSFGPKLLLGKEGTEELAMASQNVLPYKLLDGGHNFRRPSIVECLRHQFGKFV</sequence>
<dbReference type="PANTHER" id="PTHR11092">
    <property type="entry name" value="SUGAR NUCLEOTIDE EPIMERASE RELATED"/>
    <property type="match status" value="1"/>
</dbReference>
<evidence type="ECO:0000313" key="4">
    <source>
        <dbReference type="EMBL" id="GGC57652.1"/>
    </source>
</evidence>